<feature type="domain" description="DUF1468" evidence="2">
    <location>
        <begin position="52"/>
        <end position="187"/>
    </location>
</feature>
<evidence type="ECO:0000313" key="3">
    <source>
        <dbReference type="EMBL" id="PZE21411.1"/>
    </source>
</evidence>
<name>A0A2W1NE60_PAEXE</name>
<proteinExistence type="predicted"/>
<comment type="caution">
    <text evidence="3">The sequence shown here is derived from an EMBL/GenBank/DDBJ whole genome shotgun (WGS) entry which is preliminary data.</text>
</comment>
<protein>
    <submittedName>
        <fullName evidence="3">Tripartite tricarboxylate transporter TctB family protein</fullName>
    </submittedName>
</protein>
<dbReference type="Pfam" id="PF07331">
    <property type="entry name" value="TctB"/>
    <property type="match status" value="1"/>
</dbReference>
<keyword evidence="4" id="KW-1185">Reference proteome</keyword>
<feature type="transmembrane region" description="Helical" evidence="1">
    <location>
        <begin position="162"/>
        <end position="178"/>
    </location>
</feature>
<dbReference type="AlphaFoldDB" id="A0A2W1NE60"/>
<evidence type="ECO:0000259" key="2">
    <source>
        <dbReference type="Pfam" id="PF07331"/>
    </source>
</evidence>
<organism evidence="3 4">
    <name type="scientific">Paenibacillus xerothermodurans</name>
    <dbReference type="NCBI Taxonomy" id="1977292"/>
    <lineage>
        <taxon>Bacteria</taxon>
        <taxon>Bacillati</taxon>
        <taxon>Bacillota</taxon>
        <taxon>Bacilli</taxon>
        <taxon>Bacillales</taxon>
        <taxon>Paenibacillaceae</taxon>
        <taxon>Paenibacillus</taxon>
    </lineage>
</organism>
<feature type="transmembrane region" description="Helical" evidence="1">
    <location>
        <begin position="113"/>
        <end position="133"/>
    </location>
</feature>
<keyword evidence="1" id="KW-1133">Transmembrane helix</keyword>
<evidence type="ECO:0000256" key="1">
    <source>
        <dbReference type="SAM" id="Phobius"/>
    </source>
</evidence>
<dbReference type="OrthoDB" id="1807861at2"/>
<dbReference type="Proteomes" id="UP000214746">
    <property type="component" value="Unassembled WGS sequence"/>
</dbReference>
<reference evidence="3" key="1">
    <citation type="submission" date="2018-06" db="EMBL/GenBank/DDBJ databases">
        <title>Paenibacillus xerothermodurans sp. nov. an extremely dry heat resistant spore forming bacterium isolated from the soil of Cape Canaveral, Florida.</title>
        <authorList>
            <person name="Seuylemezian A."/>
            <person name="Kaur N."/>
            <person name="Patil P."/>
            <person name="Patil P."/>
            <person name="Mayilraj S."/>
            <person name="Vaishampayan P."/>
        </authorList>
    </citation>
    <scope>NUCLEOTIDE SEQUENCE [LARGE SCALE GENOMIC DNA]</scope>
    <source>
        <strain evidence="3">ATCC 27380</strain>
    </source>
</reference>
<dbReference type="EMBL" id="NHRJ02000003">
    <property type="protein sequence ID" value="PZE21411.1"/>
    <property type="molecule type" value="Genomic_DNA"/>
</dbReference>
<keyword evidence="1" id="KW-0472">Membrane</keyword>
<feature type="transmembrane region" description="Helical" evidence="1">
    <location>
        <begin position="83"/>
        <end position="101"/>
    </location>
</feature>
<gene>
    <name evidence="3" type="ORF">CBW46_008635</name>
</gene>
<evidence type="ECO:0000313" key="4">
    <source>
        <dbReference type="Proteomes" id="UP000214746"/>
    </source>
</evidence>
<dbReference type="InterPro" id="IPR009936">
    <property type="entry name" value="DUF1468"/>
</dbReference>
<feature type="transmembrane region" description="Helical" evidence="1">
    <location>
        <begin position="49"/>
        <end position="71"/>
    </location>
</feature>
<accession>A0A2W1NE60</accession>
<sequence length="193" mass="21307">MLQVVRNAAGLDAFPAAPVRVCYTAVFLAKHVNFSPRERADDNMVKQNAGLWAALVIFLFGAVFFWMSLSFDYYGETGPGPGLLPLWLSGILIILALVCAADSLRNVVRFKDILPGAKGFINIIAIAGAFVLFLLTVNYVGFIASGTMFLLILLFREYKWHMALGISIFLSVLLYWVFGELLGVPLPVNAWGW</sequence>
<keyword evidence="1" id="KW-0812">Transmembrane</keyword>